<dbReference type="RefSeq" id="YP_009792812.1">
    <property type="nucleotide sequence ID" value="NC_047862.1"/>
</dbReference>
<keyword evidence="3" id="KW-1185">Reference proteome</keyword>
<dbReference type="Gene3D" id="3.90.320.10">
    <property type="match status" value="1"/>
</dbReference>
<evidence type="ECO:0000313" key="3">
    <source>
        <dbReference type="Proteomes" id="UP000229963"/>
    </source>
</evidence>
<dbReference type="InterPro" id="IPR011604">
    <property type="entry name" value="PDDEXK-like_dom_sf"/>
</dbReference>
<evidence type="ECO:0000313" key="2">
    <source>
        <dbReference type="EMBL" id="ATI16416.1"/>
    </source>
</evidence>
<dbReference type="KEGG" id="vg:54983021"/>
<dbReference type="EMBL" id="MF614100">
    <property type="protein sequence ID" value="ATI16416.1"/>
    <property type="molecule type" value="Genomic_DNA"/>
</dbReference>
<dbReference type="Pfam" id="PF12684">
    <property type="entry name" value="DUF3799"/>
    <property type="match status" value="1"/>
</dbReference>
<dbReference type="GO" id="GO:0004527">
    <property type="term" value="F:exonuclease activity"/>
    <property type="evidence" value="ECO:0007669"/>
    <property type="project" value="UniProtKB-KW"/>
</dbReference>
<organism evidence="2 3">
    <name type="scientific">Klebsiella phage vB_KpnS_IME279</name>
    <dbReference type="NCBI Taxonomy" id="2041211"/>
    <lineage>
        <taxon>Viruses</taxon>
        <taxon>Duplodnaviria</taxon>
        <taxon>Heunggongvirae</taxon>
        <taxon>Uroviricota</taxon>
        <taxon>Caudoviricetes</taxon>
        <taxon>Sortsnevirus</taxon>
        <taxon>Sortsnevirus IME279</taxon>
    </lineage>
</organism>
<dbReference type="Proteomes" id="UP000229963">
    <property type="component" value="Segment"/>
</dbReference>
<dbReference type="InterPro" id="IPR024432">
    <property type="entry name" value="Put_RecE_PDDEXK-like_dom"/>
</dbReference>
<dbReference type="GeneID" id="54983021"/>
<protein>
    <submittedName>
        <fullName evidence="2">Exonuclease</fullName>
    </submittedName>
</protein>
<keyword evidence="2" id="KW-0540">Nuclease</keyword>
<evidence type="ECO:0000259" key="1">
    <source>
        <dbReference type="Pfam" id="PF12684"/>
    </source>
</evidence>
<name>A0A291LBA7_9CAUD</name>
<feature type="domain" description="Putative exodeoxyribonuclease 8 PDDEXK-like" evidence="1">
    <location>
        <begin position="46"/>
        <end position="325"/>
    </location>
</feature>
<accession>A0A291LBA7</accession>
<reference evidence="3" key="1">
    <citation type="submission" date="2017-08" db="EMBL/GenBank/DDBJ databases">
        <authorList>
            <person name="Zhao F."/>
            <person name="Pan X."/>
            <person name="Tong Y."/>
        </authorList>
    </citation>
    <scope>NUCLEOTIDE SEQUENCE [LARGE SCALE GENOMIC DNA]</scope>
</reference>
<proteinExistence type="predicted"/>
<sequence>MELQTNGLIPELPTMEVYGSMFIDARAAEDLSNEAYHEDEIYITGSSLWTIFSQCPAAWRFQKAQEDKAKKLNSAQKPLTFGTTSHTMLLEPDRFQREFYRLPNPDDFPELITSMAKMQAWLKERGQKGYSNKTAEELIAMCRQIQQPDEVLNIWHEIEANAIKEANGREIVPAKDWDRVHSMRDVLLANHNYRRIIETGIPELSIFCIIDGVPVKVRLDRVTDLGEIIDYKTTQSAEPERFGRLAHDLGYWCKMALQHDCFQLCYQQNPTGTKLLVQEKDEPWLALMNRLTPEQLMIGRGQYKTALQLFKQCRDLDIWPAYANGQEEIDLRTPIYLQQRYKEYFKEI</sequence>
<keyword evidence="2" id="KW-0378">Hydrolase</keyword>
<keyword evidence="2" id="KW-0269">Exonuclease</keyword>